<dbReference type="EMBL" id="CAJNDS010002302">
    <property type="protein sequence ID" value="CAE7421343.1"/>
    <property type="molecule type" value="Genomic_DNA"/>
</dbReference>
<dbReference type="OrthoDB" id="431196at2759"/>
<protein>
    <submittedName>
        <fullName evidence="1">Uncharacterized protein</fullName>
    </submittedName>
</protein>
<dbReference type="SUPFAM" id="SSF53067">
    <property type="entry name" value="Actin-like ATPase domain"/>
    <property type="match status" value="1"/>
</dbReference>
<reference evidence="1" key="1">
    <citation type="submission" date="2021-02" db="EMBL/GenBank/DDBJ databases">
        <authorList>
            <person name="Dougan E. K."/>
            <person name="Rhodes N."/>
            <person name="Thang M."/>
            <person name="Chan C."/>
        </authorList>
    </citation>
    <scope>NUCLEOTIDE SEQUENCE</scope>
</reference>
<sequence length="483" mass="51401">MADFSVKPLREIAAQFDSSKLEEVWILADRSDFVSEYVHRCPIPAEGDELRKLGIRVLFARAVTIAAAVVGTSTLRVVCESDSTLPSLLALFAEHPALEGNLAQFGALRITREENPGKLGELCHMPFRSRSVPKSVSHHLAAEQQVYLGVDYGRSDIKVAVLDIAGQLVGKYVTRWWTTESGEVKYVDPQVLTCHKMHISCLADAAMAALAEVPNHDAKSVCGLGLSAAGCVKNGKLCGIPPAMDGVNHEAAQKDLEVLEQMVLASIQERCAVDTDCATALVNDGEASALYGADGLAEGRVGLFLSCGTGLAGGIVWNGQCCEGVLELGKVVMGLRDSESGMVPVHDCLLVEGAAQGMAGTQRAFFNLLAAGGGEMISGKAEQRAALVAMQKKDLNEFSRGLFESMGKWLARFVLELNHYLPSPVDYVEAGGKVTDGLTGRVMLDACQAEIWALGATAEVAKAADSEFGQAIAVANLVRPTRR</sequence>
<dbReference type="Gene3D" id="3.30.420.40">
    <property type="match status" value="2"/>
</dbReference>
<name>A0A812R5Q0_9DINO</name>
<keyword evidence="2" id="KW-1185">Reference proteome</keyword>
<comment type="caution">
    <text evidence="1">The sequence shown here is derived from an EMBL/GenBank/DDBJ whole genome shotgun (WGS) entry which is preliminary data.</text>
</comment>
<organism evidence="1 2">
    <name type="scientific">Symbiodinium natans</name>
    <dbReference type="NCBI Taxonomy" id="878477"/>
    <lineage>
        <taxon>Eukaryota</taxon>
        <taxon>Sar</taxon>
        <taxon>Alveolata</taxon>
        <taxon>Dinophyceae</taxon>
        <taxon>Suessiales</taxon>
        <taxon>Symbiodiniaceae</taxon>
        <taxon>Symbiodinium</taxon>
    </lineage>
</organism>
<dbReference type="InterPro" id="IPR043129">
    <property type="entry name" value="ATPase_NBD"/>
</dbReference>
<dbReference type="Proteomes" id="UP000604046">
    <property type="component" value="Unassembled WGS sequence"/>
</dbReference>
<accession>A0A812R5Q0</accession>
<gene>
    <name evidence="1" type="ORF">SNAT2548_LOCUS22917</name>
</gene>
<evidence type="ECO:0000313" key="1">
    <source>
        <dbReference type="EMBL" id="CAE7421343.1"/>
    </source>
</evidence>
<evidence type="ECO:0000313" key="2">
    <source>
        <dbReference type="Proteomes" id="UP000604046"/>
    </source>
</evidence>
<dbReference type="AlphaFoldDB" id="A0A812R5Q0"/>
<proteinExistence type="predicted"/>